<dbReference type="NCBIfam" id="TIGR02427">
    <property type="entry name" value="protocat_pcaD"/>
    <property type="match status" value="1"/>
</dbReference>
<organism evidence="2 3">
    <name type="scientific">Streptomyces albospinus</name>
    <dbReference type="NCBI Taxonomy" id="285515"/>
    <lineage>
        <taxon>Bacteria</taxon>
        <taxon>Bacillati</taxon>
        <taxon>Actinomycetota</taxon>
        <taxon>Actinomycetes</taxon>
        <taxon>Kitasatosporales</taxon>
        <taxon>Streptomycetaceae</taxon>
        <taxon>Streptomyces</taxon>
    </lineage>
</organism>
<evidence type="ECO:0000313" key="2">
    <source>
        <dbReference type="EMBL" id="GGU46679.1"/>
    </source>
</evidence>
<accession>A0ABQ2UQK2</accession>
<dbReference type="Gene3D" id="3.40.50.1820">
    <property type="entry name" value="alpha/beta hydrolase"/>
    <property type="match status" value="1"/>
</dbReference>
<comment type="caution">
    <text evidence="2">The sequence shown here is derived from an EMBL/GenBank/DDBJ whole genome shotgun (WGS) entry which is preliminary data.</text>
</comment>
<dbReference type="InterPro" id="IPR026968">
    <property type="entry name" value="PcaD/CatD"/>
</dbReference>
<protein>
    <recommendedName>
        <fullName evidence="1">AB hydrolase-1 domain-containing protein</fullName>
    </recommendedName>
</protein>
<dbReference type="EMBL" id="BMRP01000002">
    <property type="protein sequence ID" value="GGU46679.1"/>
    <property type="molecule type" value="Genomic_DNA"/>
</dbReference>
<proteinExistence type="predicted"/>
<reference evidence="3" key="1">
    <citation type="journal article" date="2019" name="Int. J. Syst. Evol. Microbiol.">
        <title>The Global Catalogue of Microorganisms (GCM) 10K type strain sequencing project: providing services to taxonomists for standard genome sequencing and annotation.</title>
        <authorList>
            <consortium name="The Broad Institute Genomics Platform"/>
            <consortium name="The Broad Institute Genome Sequencing Center for Infectious Disease"/>
            <person name="Wu L."/>
            <person name="Ma J."/>
        </authorList>
    </citation>
    <scope>NUCLEOTIDE SEQUENCE [LARGE SCALE GENOMIC DNA]</scope>
    <source>
        <strain evidence="3">JCM 3399</strain>
    </source>
</reference>
<sequence>MTPVPPAARRTALHHTADGPDGAPLLVLGPSVGTTLALWDPLLPVLARRFRVLRWDLPGHGGTPTGVLAAAGTTTTVPELARLVLDLADARGLDRFAYAGVSLGGAVGAWLAVHHPERIASLALICSSARFGEPTGWHERAALVRAEGLGPVAEAAAGRWFTPAFAASPEATALLDALRRSVSPDGYAACCDALARYDLRADLPRITAPTLVVAGRADPATPPAHARELTDGIPGATLVELPGAAHLAAAERPGAVLTALLGHLDCAHPAPGTDH</sequence>
<dbReference type="Pfam" id="PF00561">
    <property type="entry name" value="Abhydrolase_1"/>
    <property type="match status" value="1"/>
</dbReference>
<feature type="domain" description="AB hydrolase-1" evidence="1">
    <location>
        <begin position="24"/>
        <end position="252"/>
    </location>
</feature>
<name>A0ABQ2UQK2_9ACTN</name>
<dbReference type="InterPro" id="IPR029058">
    <property type="entry name" value="AB_hydrolase_fold"/>
</dbReference>
<dbReference type="InterPro" id="IPR000073">
    <property type="entry name" value="AB_hydrolase_1"/>
</dbReference>
<evidence type="ECO:0000313" key="3">
    <source>
        <dbReference type="Proteomes" id="UP000654471"/>
    </source>
</evidence>
<dbReference type="Proteomes" id="UP000654471">
    <property type="component" value="Unassembled WGS sequence"/>
</dbReference>
<dbReference type="RefSeq" id="WP_189296384.1">
    <property type="nucleotide sequence ID" value="NZ_BMRP01000002.1"/>
</dbReference>
<dbReference type="PANTHER" id="PTHR43798">
    <property type="entry name" value="MONOACYLGLYCEROL LIPASE"/>
    <property type="match status" value="1"/>
</dbReference>
<evidence type="ECO:0000259" key="1">
    <source>
        <dbReference type="Pfam" id="PF00561"/>
    </source>
</evidence>
<dbReference type="SUPFAM" id="SSF53474">
    <property type="entry name" value="alpha/beta-Hydrolases"/>
    <property type="match status" value="1"/>
</dbReference>
<dbReference type="PRINTS" id="PR00111">
    <property type="entry name" value="ABHYDROLASE"/>
</dbReference>
<dbReference type="InterPro" id="IPR050266">
    <property type="entry name" value="AB_hydrolase_sf"/>
</dbReference>
<gene>
    <name evidence="2" type="ORF">GCM10010211_07870</name>
</gene>
<keyword evidence="3" id="KW-1185">Reference proteome</keyword>